<reference evidence="2" key="1">
    <citation type="submission" date="2016-07" db="EMBL/GenBank/DDBJ databases">
        <title>Nontailed viruses are major unrecognized killers of bacteria in the ocean.</title>
        <authorList>
            <person name="Kauffman K."/>
            <person name="Hussain F."/>
            <person name="Yang J."/>
            <person name="Arevalo P."/>
            <person name="Brown J."/>
            <person name="Cutler M."/>
            <person name="Kelly L."/>
            <person name="Polz M.F."/>
        </authorList>
    </citation>
    <scope>NUCLEOTIDE SEQUENCE [LARGE SCALE GENOMIC DNA]</scope>
    <source>
        <strain evidence="2">10N.261.51.B8</strain>
    </source>
</reference>
<dbReference type="PANTHER" id="PTHR34070">
    <property type="entry name" value="ARMADILLO-TYPE FOLD"/>
    <property type="match status" value="1"/>
</dbReference>
<dbReference type="InterPro" id="IPR014825">
    <property type="entry name" value="DNA_alkylation"/>
</dbReference>
<dbReference type="InterPro" id="IPR016024">
    <property type="entry name" value="ARM-type_fold"/>
</dbReference>
<comment type="caution">
    <text evidence="1">The sequence shown here is derived from an EMBL/GenBank/DDBJ whole genome shotgun (WGS) entry which is preliminary data.</text>
</comment>
<dbReference type="PANTHER" id="PTHR34070:SF1">
    <property type="entry name" value="DNA ALKYLATION REPAIR PROTEIN"/>
    <property type="match status" value="1"/>
</dbReference>
<dbReference type="SUPFAM" id="SSF48371">
    <property type="entry name" value="ARM repeat"/>
    <property type="match status" value="1"/>
</dbReference>
<name>A0A2N7IIE4_9VIBR</name>
<dbReference type="RefSeq" id="WP_102578513.1">
    <property type="nucleotide sequence ID" value="NZ_MCYL01000011.1"/>
</dbReference>
<proteinExistence type="predicted"/>
<dbReference type="AlphaFoldDB" id="A0A2N7IIE4"/>
<dbReference type="Pfam" id="PF08713">
    <property type="entry name" value="DNA_alkylation"/>
    <property type="match status" value="1"/>
</dbReference>
<evidence type="ECO:0000313" key="2">
    <source>
        <dbReference type="Proteomes" id="UP000235746"/>
    </source>
</evidence>
<organism evidence="1 2">
    <name type="scientific">Vibrio lentus</name>
    <dbReference type="NCBI Taxonomy" id="136468"/>
    <lineage>
        <taxon>Bacteria</taxon>
        <taxon>Pseudomonadati</taxon>
        <taxon>Pseudomonadota</taxon>
        <taxon>Gammaproteobacteria</taxon>
        <taxon>Vibrionales</taxon>
        <taxon>Vibrionaceae</taxon>
        <taxon>Vibrio</taxon>
    </lineage>
</organism>
<accession>A0A2N7IIE4</accession>
<dbReference type="CDD" id="cd06561">
    <property type="entry name" value="AlkD_like"/>
    <property type="match status" value="1"/>
</dbReference>
<sequence length="220" mass="25969">MSVFDFIARELNGIGYPEQSVRTSQIRSISAKVYRTLESKDISDVLKVSEELLEHRDWAFGVIAYDWAFRVKKQYTLETFDTFEHWLFEYVTDWNDCDDFCTHAFGELLRQHNKLFEKVLSWVEHDNFAVQRAAAVVLIYPVNKNAYKDLKPTQVADHLLENEHHLVQKGYGWLLKVFSKKEPELVVEYLKNNHDKMPRTAFRYALENLDKDTQQALMSL</sequence>
<dbReference type="EMBL" id="MCYL01000011">
    <property type="protein sequence ID" value="PML57369.1"/>
    <property type="molecule type" value="Genomic_DNA"/>
</dbReference>
<dbReference type="Gene3D" id="1.25.10.90">
    <property type="match status" value="1"/>
</dbReference>
<gene>
    <name evidence="1" type="ORF">BCT74_19070</name>
</gene>
<protein>
    <submittedName>
        <fullName evidence="1">DNA alkylation repair protein</fullName>
    </submittedName>
</protein>
<dbReference type="Proteomes" id="UP000235746">
    <property type="component" value="Unassembled WGS sequence"/>
</dbReference>
<evidence type="ECO:0000313" key="1">
    <source>
        <dbReference type="EMBL" id="PML57369.1"/>
    </source>
</evidence>